<dbReference type="CDD" id="cd13553">
    <property type="entry name" value="PBP2_NrtA_CpmA_like"/>
    <property type="match status" value="1"/>
</dbReference>
<dbReference type="PANTHER" id="PTHR30024:SF43">
    <property type="entry name" value="BLL4572 PROTEIN"/>
    <property type="match status" value="1"/>
</dbReference>
<gene>
    <name evidence="7" type="ORF">CINF_0052</name>
</gene>
<dbReference type="EMBL" id="CP049075">
    <property type="protein sequence ID" value="QLI04605.1"/>
    <property type="molecule type" value="Genomic_DNA"/>
</dbReference>
<dbReference type="Proteomes" id="UP000509414">
    <property type="component" value="Chromosome"/>
</dbReference>
<evidence type="ECO:0000256" key="4">
    <source>
        <dbReference type="ARBA" id="ARBA00022519"/>
    </source>
</evidence>
<evidence type="ECO:0000256" key="5">
    <source>
        <dbReference type="ARBA" id="ARBA00023136"/>
    </source>
</evidence>
<dbReference type="Gene3D" id="3.40.190.10">
    <property type="entry name" value="Periplasmic binding protein-like II"/>
    <property type="match status" value="2"/>
</dbReference>
<dbReference type="SUPFAM" id="SSF53850">
    <property type="entry name" value="Periplasmic binding protein-like II"/>
    <property type="match status" value="1"/>
</dbReference>
<evidence type="ECO:0000256" key="6">
    <source>
        <dbReference type="SAM" id="SignalP"/>
    </source>
</evidence>
<dbReference type="KEGG" id="cinf:CINF_0052"/>
<keyword evidence="2" id="KW-0813">Transport</keyword>
<evidence type="ECO:0000256" key="2">
    <source>
        <dbReference type="ARBA" id="ARBA00022448"/>
    </source>
</evidence>
<name>A0A7H9CGY1_9BACT</name>
<proteinExistence type="predicted"/>
<keyword evidence="6" id="KW-0732">Signal</keyword>
<accession>A0A7H9CGY1</accession>
<keyword evidence="8" id="KW-1185">Reference proteome</keyword>
<keyword evidence="5" id="KW-0472">Membrane</keyword>
<organism evidence="7 8">
    <name type="scientific">Candidatus Campylobacter infans</name>
    <dbReference type="NCBI Taxonomy" id="2561898"/>
    <lineage>
        <taxon>Bacteria</taxon>
        <taxon>Pseudomonadati</taxon>
        <taxon>Campylobacterota</taxon>
        <taxon>Epsilonproteobacteria</taxon>
        <taxon>Campylobacterales</taxon>
        <taxon>Campylobacteraceae</taxon>
        <taxon>Campylobacter</taxon>
    </lineage>
</organism>
<dbReference type="AlphaFoldDB" id="A0A7H9CGY1"/>
<protein>
    <submittedName>
        <fullName evidence="7">Nitrate/sulfonate/bicarbonate ABC transporter, periplasmic substrate-binding protein</fullName>
    </submittedName>
</protein>
<dbReference type="RefSeq" id="WP_179975312.1">
    <property type="nucleotide sequence ID" value="NZ_CP049075.1"/>
</dbReference>
<dbReference type="InterPro" id="IPR044527">
    <property type="entry name" value="NrtA/CpmA_ABC-bd_dom"/>
</dbReference>
<comment type="subcellular location">
    <subcellularLocation>
        <location evidence="1">Endomembrane system</location>
    </subcellularLocation>
</comment>
<dbReference type="PANTHER" id="PTHR30024">
    <property type="entry name" value="ALIPHATIC SULFONATES-BINDING PROTEIN-RELATED"/>
    <property type="match status" value="1"/>
</dbReference>
<keyword evidence="3" id="KW-1003">Cell membrane</keyword>
<evidence type="ECO:0000313" key="8">
    <source>
        <dbReference type="Proteomes" id="UP000509414"/>
    </source>
</evidence>
<feature type="signal peptide" evidence="6">
    <location>
        <begin position="1"/>
        <end position="23"/>
    </location>
</feature>
<dbReference type="Pfam" id="PF13379">
    <property type="entry name" value="NMT1_2"/>
    <property type="match status" value="1"/>
</dbReference>
<dbReference type="GO" id="GO:0012505">
    <property type="term" value="C:endomembrane system"/>
    <property type="evidence" value="ECO:0007669"/>
    <property type="project" value="UniProtKB-SubCell"/>
</dbReference>
<evidence type="ECO:0000256" key="1">
    <source>
        <dbReference type="ARBA" id="ARBA00004308"/>
    </source>
</evidence>
<keyword evidence="4" id="KW-0997">Cell inner membrane</keyword>
<feature type="chain" id="PRO_5028993673" evidence="6">
    <location>
        <begin position="24"/>
        <end position="304"/>
    </location>
</feature>
<reference evidence="7 8" key="1">
    <citation type="submission" date="2020-02" db="EMBL/GenBank/DDBJ databases">
        <title>Complete genome sequence of the novel Campylobacter species Candidatus Campylobacter infans.</title>
        <authorList>
            <person name="Duim B."/>
            <person name="Zomer A."/>
            <person name="van der Graaf L."/>
            <person name="Wagenaar J."/>
        </authorList>
    </citation>
    <scope>NUCLEOTIDE SEQUENCE [LARGE SCALE GENOMIC DNA]</scope>
    <source>
        <strain evidence="7 8">19S00001</strain>
    </source>
</reference>
<evidence type="ECO:0000313" key="7">
    <source>
        <dbReference type="EMBL" id="QLI04605.1"/>
    </source>
</evidence>
<evidence type="ECO:0000256" key="3">
    <source>
        <dbReference type="ARBA" id="ARBA00022475"/>
    </source>
</evidence>
<sequence length="304" mass="33495">MNRRNALLFLAGFMAFYASKTLAKQNSNFKIPIKIGFLPISDHLIIIAKELFVSQNYELVGVKFSNWADISEALRAGAIDGAFLLAPLGLNLKASGVNIKAVLSAHKNGSALVVNKNINNINDLSGKKIAVPSRFSMHYFLLDKLLNDNKISAQIIDMAPPEMPFALASKQIDAYIVAEPFGQIGVKLGAKNLLFSKEIKPNHICCVLNFKDEILNLPNFNEILNAFKNAATFIEQNTKESAILGNKIMAQKVEILNDVLGKKLVSYDDLSISEQDLSQLRDFLVAKNLGSKNLASLNIKDYLL</sequence>